<dbReference type="InterPro" id="IPR006507">
    <property type="entry name" value="UPF0283"/>
</dbReference>
<keyword evidence="11" id="KW-1185">Reference proteome</keyword>
<evidence type="ECO:0000256" key="4">
    <source>
        <dbReference type="ARBA" id="ARBA00022519"/>
    </source>
</evidence>
<dbReference type="GO" id="GO:0005886">
    <property type="term" value="C:plasma membrane"/>
    <property type="evidence" value="ECO:0007669"/>
    <property type="project" value="UniProtKB-SubCell"/>
</dbReference>
<gene>
    <name evidence="10" type="ORF">EOW66_07410</name>
</gene>
<evidence type="ECO:0000313" key="11">
    <source>
        <dbReference type="Proteomes" id="UP000288071"/>
    </source>
</evidence>
<dbReference type="Pfam" id="PF05128">
    <property type="entry name" value="DUF697"/>
    <property type="match status" value="1"/>
</dbReference>
<feature type="transmembrane region" description="Helical" evidence="9">
    <location>
        <begin position="365"/>
        <end position="383"/>
    </location>
</feature>
<evidence type="ECO:0000256" key="3">
    <source>
        <dbReference type="ARBA" id="ARBA00022475"/>
    </source>
</evidence>
<feature type="region of interest" description="Disordered" evidence="8">
    <location>
        <begin position="281"/>
        <end position="309"/>
    </location>
</feature>
<sequence length="649" mass="69181">MVGGGAGAPARAARKRALPRRARGGRLGRALHRTRRTGARCAFHRASACRARGRLFRLFSRALPAARRDGGLPRAHLRAGAGGRVSPRLAWPRDGAPLRGLQGQGGQALLPRAFRPHRPAGGAGRRARRDPCRARSARGSARRDGGDPCRLPPRQDRGAGRAPWRAADRAHSLCRDQGRPSAPFPARAADRDHRRALARGEGPRRFCRGADARALACEPAHHHRGCDPPRGRGASGAARQAGGRPLGRALSGRSARRSGAVAGARAGRRDALARCRLHADGVRPCPGHPAPGRGAAAYPPRPRRRIPDRRQAVKKPLLIEIEEAAPSPAEAPPVTDLSDAPPPEGRAMQIAARLAARPPSKLGRFFWRAAGALVTFLASVAAWRFVEGLFASNPVLGWIATVLFATFVLAALLLAARELAAFARLGRLDRVHREVLEAAQADDLSRARKVVAHVSGLYAARAEMDWPRRSLAERGPEQLDTDTLLRLAETELMAPLDTAARLEVEAAARAVATVTAVVPLALADVFAALTANLRMIRRVAEIYGGRAGTLGSMRLARTVMTHLVATGAVAAGDDLIETVTGGHLFAKLSRRFGEGVVNGALTARVGVAAIEVCRPMPFRALPKPRVTNLTRRALTGLFGRDKAPEDPAA</sequence>
<name>A0A443LWL1_9RHOB</name>
<dbReference type="PANTHER" id="PTHR39342:SF1">
    <property type="entry name" value="UPF0283 MEMBRANE PROTEIN YCJF"/>
    <property type="match status" value="1"/>
</dbReference>
<dbReference type="EMBL" id="SAVA01000003">
    <property type="protein sequence ID" value="RWR53572.1"/>
    <property type="molecule type" value="Genomic_DNA"/>
</dbReference>
<feature type="compositionally biased region" description="Basic residues" evidence="8">
    <location>
        <begin position="12"/>
        <end position="26"/>
    </location>
</feature>
<dbReference type="AlphaFoldDB" id="A0A443LWL1"/>
<proteinExistence type="inferred from homology"/>
<dbReference type="NCBIfam" id="TIGR01620">
    <property type="entry name" value="hyp_HI0043"/>
    <property type="match status" value="1"/>
</dbReference>
<keyword evidence="6 9" id="KW-1133">Transmembrane helix</keyword>
<feature type="compositionally biased region" description="Basic and acidic residues" evidence="8">
    <location>
        <begin position="166"/>
        <end position="178"/>
    </location>
</feature>
<feature type="compositionally biased region" description="Basic and acidic residues" evidence="8">
    <location>
        <begin position="141"/>
        <end position="159"/>
    </location>
</feature>
<feature type="transmembrane region" description="Helical" evidence="9">
    <location>
        <begin position="395"/>
        <end position="416"/>
    </location>
</feature>
<evidence type="ECO:0000256" key="6">
    <source>
        <dbReference type="ARBA" id="ARBA00022989"/>
    </source>
</evidence>
<evidence type="ECO:0000256" key="9">
    <source>
        <dbReference type="SAM" id="Phobius"/>
    </source>
</evidence>
<protein>
    <submittedName>
        <fullName evidence="10">DUF697 domain-containing protein</fullName>
    </submittedName>
</protein>
<evidence type="ECO:0000256" key="7">
    <source>
        <dbReference type="ARBA" id="ARBA00023136"/>
    </source>
</evidence>
<evidence type="ECO:0000256" key="1">
    <source>
        <dbReference type="ARBA" id="ARBA00004429"/>
    </source>
</evidence>
<reference evidence="10 11" key="1">
    <citation type="submission" date="2019-01" db="EMBL/GenBank/DDBJ databases">
        <title>Sinorhodobacter populi sp. nov. isolated from the symptomatic bark tissue of Populus euramericana canker.</title>
        <authorList>
            <person name="Xu G."/>
        </authorList>
    </citation>
    <scope>NUCLEOTIDE SEQUENCE [LARGE SCALE GENOMIC DNA]</scope>
    <source>
        <strain evidence="10 11">CGMCC 1.12963</strain>
    </source>
</reference>
<feature type="region of interest" description="Disordered" evidence="8">
    <location>
        <begin position="219"/>
        <end position="269"/>
    </location>
</feature>
<keyword evidence="7 9" id="KW-0472">Membrane</keyword>
<accession>A0A443LWL1</accession>
<comment type="caution">
    <text evidence="10">The sequence shown here is derived from an EMBL/GenBank/DDBJ whole genome shotgun (WGS) entry which is preliminary data.</text>
</comment>
<evidence type="ECO:0000313" key="10">
    <source>
        <dbReference type="EMBL" id="RWR53572.1"/>
    </source>
</evidence>
<evidence type="ECO:0000256" key="5">
    <source>
        <dbReference type="ARBA" id="ARBA00022692"/>
    </source>
</evidence>
<evidence type="ECO:0000256" key="8">
    <source>
        <dbReference type="SAM" id="MobiDB-lite"/>
    </source>
</evidence>
<dbReference type="InterPro" id="IPR021147">
    <property type="entry name" value="DUF697"/>
</dbReference>
<keyword evidence="5 9" id="KW-0812">Transmembrane</keyword>
<keyword evidence="4" id="KW-0997">Cell inner membrane</keyword>
<feature type="region of interest" description="Disordered" evidence="8">
    <location>
        <begin position="112"/>
        <end position="197"/>
    </location>
</feature>
<comment type="similarity">
    <text evidence="2">Belongs to the UPF0283 family.</text>
</comment>
<evidence type="ECO:0000256" key="2">
    <source>
        <dbReference type="ARBA" id="ARBA00008255"/>
    </source>
</evidence>
<dbReference type="PANTHER" id="PTHR39342">
    <property type="entry name" value="UPF0283 MEMBRANE PROTEIN YCJF"/>
    <property type="match status" value="1"/>
</dbReference>
<keyword evidence="3" id="KW-1003">Cell membrane</keyword>
<dbReference type="Proteomes" id="UP000288071">
    <property type="component" value="Unassembled WGS sequence"/>
</dbReference>
<comment type="subcellular location">
    <subcellularLocation>
        <location evidence="1">Cell inner membrane</location>
        <topology evidence="1">Multi-pass membrane protein</topology>
    </subcellularLocation>
</comment>
<feature type="compositionally biased region" description="Low complexity" evidence="8">
    <location>
        <begin position="231"/>
        <end position="265"/>
    </location>
</feature>
<feature type="region of interest" description="Disordered" evidence="8">
    <location>
        <begin position="1"/>
        <end position="26"/>
    </location>
</feature>
<organism evidence="10 11">
    <name type="scientific">Paenirhodobacter huangdaonensis</name>
    <dbReference type="NCBI Taxonomy" id="2501515"/>
    <lineage>
        <taxon>Bacteria</taxon>
        <taxon>Pseudomonadati</taxon>
        <taxon>Pseudomonadota</taxon>
        <taxon>Alphaproteobacteria</taxon>
        <taxon>Rhodobacterales</taxon>
        <taxon>Rhodobacter group</taxon>
        <taxon>Paenirhodobacter</taxon>
    </lineage>
</organism>
<reference evidence="11" key="2">
    <citation type="submission" date="2019-01" db="EMBL/GenBank/DDBJ databases">
        <title>Sinorhodobacter populi sp. nov. isolated from the symptomatic bark tissue of Populus euramericana canker.</title>
        <authorList>
            <person name="Li Y."/>
        </authorList>
    </citation>
    <scope>NUCLEOTIDE SEQUENCE [LARGE SCALE GENOMIC DNA]</scope>
    <source>
        <strain evidence="11">CGMCC 1.12963</strain>
    </source>
</reference>